<evidence type="ECO:0000313" key="4">
    <source>
        <dbReference type="Proteomes" id="UP000316313"/>
    </source>
</evidence>
<keyword evidence="4" id="KW-1185">Reference proteome</keyword>
<evidence type="ECO:0000259" key="2">
    <source>
        <dbReference type="PROSITE" id="PS51746"/>
    </source>
</evidence>
<dbReference type="PANTHER" id="PTHR47992">
    <property type="entry name" value="PROTEIN PHOSPHATASE"/>
    <property type="match status" value="1"/>
</dbReference>
<keyword evidence="1" id="KW-1133">Transmembrane helix</keyword>
<name>A0A4Y6UFI4_9PROT</name>
<dbReference type="SUPFAM" id="SSF81606">
    <property type="entry name" value="PP2C-like"/>
    <property type="match status" value="1"/>
</dbReference>
<dbReference type="KEGG" id="ssam:E3D00_01030"/>
<organism evidence="3 4">
    <name type="scientific">Swingsia samuiensis</name>
    <dbReference type="NCBI Taxonomy" id="1293412"/>
    <lineage>
        <taxon>Bacteria</taxon>
        <taxon>Pseudomonadati</taxon>
        <taxon>Pseudomonadota</taxon>
        <taxon>Alphaproteobacteria</taxon>
        <taxon>Acetobacterales</taxon>
        <taxon>Acetobacteraceae</taxon>
        <taxon>Swingsia</taxon>
    </lineage>
</organism>
<evidence type="ECO:0000313" key="3">
    <source>
        <dbReference type="EMBL" id="QDH16312.1"/>
    </source>
</evidence>
<feature type="transmembrane region" description="Helical" evidence="1">
    <location>
        <begin position="94"/>
        <end position="114"/>
    </location>
</feature>
<dbReference type="Proteomes" id="UP000316313">
    <property type="component" value="Chromosome"/>
</dbReference>
<dbReference type="Gene3D" id="3.60.40.10">
    <property type="entry name" value="PPM-type phosphatase domain"/>
    <property type="match status" value="1"/>
</dbReference>
<dbReference type="OrthoDB" id="9801841at2"/>
<evidence type="ECO:0000256" key="1">
    <source>
        <dbReference type="SAM" id="Phobius"/>
    </source>
</evidence>
<accession>A0A4Y6UFI4</accession>
<dbReference type="SMART" id="SM00332">
    <property type="entry name" value="PP2Cc"/>
    <property type="match status" value="1"/>
</dbReference>
<keyword evidence="1" id="KW-0472">Membrane</keyword>
<proteinExistence type="predicted"/>
<dbReference type="RefSeq" id="WP_141459158.1">
    <property type="nucleotide sequence ID" value="NZ_CP038141.1"/>
</dbReference>
<dbReference type="GO" id="GO:0004722">
    <property type="term" value="F:protein serine/threonine phosphatase activity"/>
    <property type="evidence" value="ECO:0007669"/>
    <property type="project" value="InterPro"/>
</dbReference>
<dbReference type="Pfam" id="PF13672">
    <property type="entry name" value="PP2C_2"/>
    <property type="match status" value="1"/>
</dbReference>
<sequence>MAILSEYSYSATDKGPFRSENQDALICRPDIGVYAVADGAGGHTGGKLASTTVMDAIARLPAGIPVDQRLAAIRHAVGDAHKRLRKFADENGEGAVTTVVVLLLAGDYFVALWVGDSRIYMLRKGELIQLTHDHTLVQQMIDAGTLSPDEGKNHPQANIITRAAGGMEDDFQLDKRTGTVLPGDRFLLCSDGLMKTMDDDEIAFILEQDGDVAEALLATALRRRARDNVSVVTVVRP</sequence>
<reference evidence="3 4" key="1">
    <citation type="submission" date="2019-03" db="EMBL/GenBank/DDBJ databases">
        <title>The complete genome sequence of Swingsia samuiensis NBRC107927(T).</title>
        <authorList>
            <person name="Chua K.-O."/>
            <person name="Chan K.-G."/>
            <person name="See-Too W.-S."/>
        </authorList>
    </citation>
    <scope>NUCLEOTIDE SEQUENCE [LARGE SCALE GENOMIC DNA]</scope>
    <source>
        <strain evidence="3 4">AH83</strain>
    </source>
</reference>
<dbReference type="InterPro" id="IPR015655">
    <property type="entry name" value="PP2C"/>
</dbReference>
<dbReference type="CDD" id="cd00143">
    <property type="entry name" value="PP2Cc"/>
    <property type="match status" value="1"/>
</dbReference>
<dbReference type="InterPro" id="IPR036457">
    <property type="entry name" value="PPM-type-like_dom_sf"/>
</dbReference>
<dbReference type="InterPro" id="IPR001932">
    <property type="entry name" value="PPM-type_phosphatase-like_dom"/>
</dbReference>
<dbReference type="AlphaFoldDB" id="A0A4Y6UFI4"/>
<feature type="domain" description="PPM-type phosphatase" evidence="2">
    <location>
        <begin position="7"/>
        <end position="236"/>
    </location>
</feature>
<protein>
    <submittedName>
        <fullName evidence="3">Serine/threonine-protein phosphatase</fullName>
    </submittedName>
</protein>
<dbReference type="PROSITE" id="PS51746">
    <property type="entry name" value="PPM_2"/>
    <property type="match status" value="1"/>
</dbReference>
<dbReference type="SMART" id="SM00331">
    <property type="entry name" value="PP2C_SIG"/>
    <property type="match status" value="1"/>
</dbReference>
<dbReference type="EMBL" id="CP038141">
    <property type="protein sequence ID" value="QDH16312.1"/>
    <property type="molecule type" value="Genomic_DNA"/>
</dbReference>
<keyword evidence="1" id="KW-0812">Transmembrane</keyword>
<gene>
    <name evidence="3" type="ORF">E3D00_01030</name>
</gene>